<dbReference type="STRING" id="1009370.ALO_21394"/>
<dbReference type="InterPro" id="IPR053136">
    <property type="entry name" value="UTP_pyrophosphatase-like"/>
</dbReference>
<name>F7NQ78_9FIRM</name>
<gene>
    <name evidence="2" type="ORF">ALO_21394</name>
</gene>
<dbReference type="PANTHER" id="PTHR30399:SF1">
    <property type="entry name" value="UTP PYROPHOSPHATASE"/>
    <property type="match status" value="1"/>
</dbReference>
<dbReference type="RefSeq" id="WP_004099963.1">
    <property type="nucleotide sequence ID" value="NZ_AFGF01000280.1"/>
</dbReference>
<dbReference type="OrthoDB" id="9811177at2"/>
<dbReference type="Gene3D" id="3.30.2010.10">
    <property type="entry name" value="Metalloproteases ('zincins'), catalytic domain"/>
    <property type="match status" value="1"/>
</dbReference>
<dbReference type="AlphaFoldDB" id="F7NQ78"/>
<proteinExistence type="predicted"/>
<dbReference type="Pfam" id="PF01863">
    <property type="entry name" value="YgjP-like"/>
    <property type="match status" value="1"/>
</dbReference>
<keyword evidence="3" id="KW-1185">Reference proteome</keyword>
<dbReference type="eggNOG" id="COG1451">
    <property type="taxonomic scope" value="Bacteria"/>
</dbReference>
<evidence type="ECO:0000313" key="2">
    <source>
        <dbReference type="EMBL" id="EGO61837.1"/>
    </source>
</evidence>
<evidence type="ECO:0000313" key="3">
    <source>
        <dbReference type="Proteomes" id="UP000003240"/>
    </source>
</evidence>
<organism evidence="2 3">
    <name type="scientific">Acetonema longum DSM 6540</name>
    <dbReference type="NCBI Taxonomy" id="1009370"/>
    <lineage>
        <taxon>Bacteria</taxon>
        <taxon>Bacillati</taxon>
        <taxon>Bacillota</taxon>
        <taxon>Negativicutes</taxon>
        <taxon>Acetonemataceae</taxon>
        <taxon>Acetonema</taxon>
    </lineage>
</organism>
<dbReference type="EMBL" id="AFGF01000280">
    <property type="protein sequence ID" value="EGO61837.1"/>
    <property type="molecule type" value="Genomic_DNA"/>
</dbReference>
<accession>F7NQ78</accession>
<feature type="domain" description="YgjP-like metallopeptidase" evidence="1">
    <location>
        <begin position="25"/>
        <end position="232"/>
    </location>
</feature>
<dbReference type="InterPro" id="IPR002725">
    <property type="entry name" value="YgjP-like_metallopeptidase"/>
</dbReference>
<reference evidence="2 3" key="1">
    <citation type="journal article" date="2011" name="EMBO J.">
        <title>Structural diversity of bacterial flagellar motors.</title>
        <authorList>
            <person name="Chen S."/>
            <person name="Beeby M."/>
            <person name="Murphy G.E."/>
            <person name="Leadbetter J.R."/>
            <person name="Hendrixson D.R."/>
            <person name="Briegel A."/>
            <person name="Li Z."/>
            <person name="Shi J."/>
            <person name="Tocheva E.I."/>
            <person name="Muller A."/>
            <person name="Dobro M.J."/>
            <person name="Jensen G.J."/>
        </authorList>
    </citation>
    <scope>NUCLEOTIDE SEQUENCE [LARGE SCALE GENOMIC DNA]</scope>
    <source>
        <strain evidence="2 3">DSM 6540</strain>
    </source>
</reference>
<protein>
    <recommendedName>
        <fullName evidence="1">YgjP-like metallopeptidase domain-containing protein</fullName>
    </recommendedName>
</protein>
<comment type="caution">
    <text evidence="2">The sequence shown here is derived from an EMBL/GenBank/DDBJ whole genome shotgun (WGS) entry which is preliminary data.</text>
</comment>
<dbReference type="CDD" id="cd07344">
    <property type="entry name" value="M48_yhfN_like"/>
    <property type="match status" value="1"/>
</dbReference>
<dbReference type="Proteomes" id="UP000003240">
    <property type="component" value="Unassembled WGS sequence"/>
</dbReference>
<sequence>MPSKTINGHAIDYTVIISTRRTSSARLKITSSTTLEITIPSNYDAKKIDHLLIQKSAWISRTTERLKGCEAAAGQLIQPGMELPLHGQMHQVVLHESTHHPGITLADNQRILLRHQPGQTGQDVLKKILVIWYRRMAYQTLREKTEYWGGIIGARPNKITIRDPKTRWGSCSARAAISYSWRIIMAPECVIDYLVVHELCHLRIPNHSTQYWAFLARYIPDYEEQRRWLKQNGHLIMSLLGK</sequence>
<evidence type="ECO:0000259" key="1">
    <source>
        <dbReference type="Pfam" id="PF01863"/>
    </source>
</evidence>
<dbReference type="PANTHER" id="PTHR30399">
    <property type="entry name" value="UNCHARACTERIZED PROTEIN YGJP"/>
    <property type="match status" value="1"/>
</dbReference>